<gene>
    <name evidence="1" type="ORF">LCGC14_3067460</name>
</gene>
<name>A0A0F8X5C6_9ZZZZ</name>
<organism evidence="1">
    <name type="scientific">marine sediment metagenome</name>
    <dbReference type="NCBI Taxonomy" id="412755"/>
    <lineage>
        <taxon>unclassified sequences</taxon>
        <taxon>metagenomes</taxon>
        <taxon>ecological metagenomes</taxon>
    </lineage>
</organism>
<comment type="caution">
    <text evidence="1">The sequence shown here is derived from an EMBL/GenBank/DDBJ whole genome shotgun (WGS) entry which is preliminary data.</text>
</comment>
<reference evidence="1" key="1">
    <citation type="journal article" date="2015" name="Nature">
        <title>Complex archaea that bridge the gap between prokaryotes and eukaryotes.</title>
        <authorList>
            <person name="Spang A."/>
            <person name="Saw J.H."/>
            <person name="Jorgensen S.L."/>
            <person name="Zaremba-Niedzwiedzka K."/>
            <person name="Martijn J."/>
            <person name="Lind A.E."/>
            <person name="van Eijk R."/>
            <person name="Schleper C."/>
            <person name="Guy L."/>
            <person name="Ettema T.J."/>
        </authorList>
    </citation>
    <scope>NUCLEOTIDE SEQUENCE</scope>
</reference>
<dbReference type="EMBL" id="LAZR01065136">
    <property type="protein sequence ID" value="KKK56145.1"/>
    <property type="molecule type" value="Genomic_DNA"/>
</dbReference>
<evidence type="ECO:0000313" key="1">
    <source>
        <dbReference type="EMBL" id="KKK56145.1"/>
    </source>
</evidence>
<accession>A0A0F8X5C6</accession>
<feature type="non-terminal residue" evidence="1">
    <location>
        <position position="1"/>
    </location>
</feature>
<proteinExistence type="predicted"/>
<sequence>NGLIYTSENSGREKGPSIRLDYARRWIKDEFNEVKSFGNFNKMVFHKFFHYFYSVSVANSSMRINKLPDEEQKKLLKDLVPIKDMGIMAKSDSIDTKQLDHHDDLFKTIAYWYRLKLGDPGCYKVLLAMDSKEWKENYNPRSICEKIFAHRWDKFRKKIGTIGTDYPDVLLYLQLTREKETI</sequence>
<protein>
    <submittedName>
        <fullName evidence="1">Uncharacterized protein</fullName>
    </submittedName>
</protein>
<dbReference type="AlphaFoldDB" id="A0A0F8X5C6"/>